<dbReference type="STRING" id="526221.C9SMN0"/>
<evidence type="ECO:0000313" key="2">
    <source>
        <dbReference type="EMBL" id="EEY20045.1"/>
    </source>
</evidence>
<dbReference type="PANTHER" id="PTHR37988">
    <property type="entry name" value="UPF0592 MEMBRANE PROTEIN C7D4.03C"/>
    <property type="match status" value="1"/>
</dbReference>
<keyword evidence="3" id="KW-1185">Reference proteome</keyword>
<name>C9SMN0_VERA1</name>
<dbReference type="EMBL" id="DS985220">
    <property type="protein sequence ID" value="EEY20045.1"/>
    <property type="molecule type" value="Genomic_DNA"/>
</dbReference>
<dbReference type="OMA" id="KTCAYAF"/>
<feature type="region of interest" description="Disordered" evidence="1">
    <location>
        <begin position="904"/>
        <end position="943"/>
    </location>
</feature>
<dbReference type="Pfam" id="PF08578">
    <property type="entry name" value="DUF1765"/>
    <property type="match status" value="1"/>
</dbReference>
<sequence length="1298" mass="141523">MTPSAMPGQHHRGGGTKSLPSLPSFEIPSFDSTPDFDSKLYLDERIVAPTQVLNEKKAAAVNVEAVRTPNDEKPKMLRRYSLVERPKSWLPGSKSATSIRDYLSERPSTSVGEDASGSGLAAPAPSAPEPPKAEVDRSARKRTDSFASFARKGWMSSSRPPSPQPRHEKVVSLGGMSRDKASKSTSAIAATTTKPATKQPAVHVSDAETPRPVDSTKGTTRAFTRAGSYLTSKMKARPNSMLFQLGNNNDSDSTSCASSATSLAPPTTTFTIEHQGTFKTASFAEGSITSTDESSNEMVPHRDPLWSAFKNLDIEFGKFHARTATQRMLLIRTTLVVFLRTYNNHASNKSLYPEDVEFRTTVLDRWWKGMLDMVDARDQQPLPGVDRPILLDAILMIMMRPEWRLVTTYMMPLADRSPAERVRSRSWTQSTDSSLASSQAEFLAESAEHNVRTMFVSNLLTQMAVVVDKMSVRHAPLSLVNFCGKACAYAFFFAPGAADMMTRLWGLTPDLVRRTADEFGLPKTNNGESDDIVALFPPSLGYLGWTDVRTVTKRLKGVPKLSLAAARIPWFSPWMSRWRGRDTDLFYIFCKHFHILSEEFMPQGLPLLEKARSPGFVMVQAQVLSNIDSTIHRSATADNMGIPPLYDVAYGMGCQYSFDFAPSRHTFAEASMAVLRAASKRTSLFDHNSCFTLCDFLEEALLAYDHFEDTDDPNLDYIDWPFWFDVCKKMLGSHNAMTEIRAYFMRLLCWRICRDAGSANEIDAKIFMVVAARLKTTWSHYLYLKQTAEQSGKFPPSTAPCLPTPGKKFMIIRTELNTPQPGLGLGFDSFAKLNINGSSQVNSGLIDSGNGGVKSDKKRWSLLGKVLSMTATSAGSPTGSAGSSPKRNNSWEDNFEQARKDLAAARTTPRPTTSPAGPPPPPKPTANGSSASASSDGSSTGSSPLLQEQQYVFKFILGLHIYQPNQPRERILVRPRLPAPAQAWVTTRSRSGSSPRLPAARMPAPTRKVSGLKEGGLVSGARNASPLSSPLRPEASPRRISNEPAPQLSFSASFTQSLSEPLDRTAVEAMASEGLTTGDDDADADDIPLGESLTQPVKPVGFYASTGIYTGRSLAEWGVIVAECNGFIDRRRDEGVLGLSEVEVPTLGVEGLQPLQRLGSVHVGRPVVLLELPRLGPEHHEAPLRPDENVRVRLQHVEAVERRGAQVGDRPRLDAAVEGPDGDAAARASMDRLRGVRGRGGRYADCLALLAFPGRAAGRGGDAAGQGTGRGLERAEGGCWCPAGRGSRTGRGQCARSR</sequence>
<feature type="compositionally biased region" description="Low complexity" evidence="1">
    <location>
        <begin position="925"/>
        <end position="943"/>
    </location>
</feature>
<dbReference type="HOGENOM" id="CLU_003877_0_0_1"/>
<feature type="compositionally biased region" description="Low complexity" evidence="1">
    <location>
        <begin position="904"/>
        <end position="915"/>
    </location>
</feature>
<reference evidence="3" key="1">
    <citation type="journal article" date="2011" name="PLoS Pathog.">
        <title>Comparative genomics yields insights into niche adaptation of plant vascular wilt pathogens.</title>
        <authorList>
            <person name="Klosterman S.J."/>
            <person name="Subbarao K.V."/>
            <person name="Kang S."/>
            <person name="Veronese P."/>
            <person name="Gold S.E."/>
            <person name="Thomma B.P.H.J."/>
            <person name="Chen Z."/>
            <person name="Henrissat B."/>
            <person name="Lee Y.-H."/>
            <person name="Park J."/>
            <person name="Garcia-Pedrajas M.D."/>
            <person name="Barbara D.J."/>
            <person name="Anchieta A."/>
            <person name="de Jonge R."/>
            <person name="Santhanam P."/>
            <person name="Maruthachalam K."/>
            <person name="Atallah Z."/>
            <person name="Amyotte S.G."/>
            <person name="Paz Z."/>
            <person name="Inderbitzin P."/>
            <person name="Hayes R.J."/>
            <person name="Heiman D.I."/>
            <person name="Young S."/>
            <person name="Zeng Q."/>
            <person name="Engels R."/>
            <person name="Galagan J."/>
            <person name="Cuomo C.A."/>
            <person name="Dobinson K.F."/>
            <person name="Ma L.-J."/>
        </authorList>
    </citation>
    <scope>NUCLEOTIDE SEQUENCE [LARGE SCALE GENOMIC DNA]</scope>
    <source>
        <strain evidence="3">VaMs.102 / ATCC MYA-4576 / FGSC 10136</strain>
    </source>
</reference>
<feature type="compositionally biased region" description="Low complexity" evidence="1">
    <location>
        <begin position="871"/>
        <end position="885"/>
    </location>
</feature>
<dbReference type="GeneID" id="9534814"/>
<feature type="region of interest" description="Disordered" evidence="1">
    <location>
        <begin position="871"/>
        <end position="891"/>
    </location>
</feature>
<accession>C9SMN0</accession>
<dbReference type="Proteomes" id="UP000008698">
    <property type="component" value="Unassembled WGS sequence"/>
</dbReference>
<feature type="compositionally biased region" description="Basic and acidic residues" evidence="1">
    <location>
        <begin position="131"/>
        <end position="144"/>
    </location>
</feature>
<dbReference type="KEGG" id="val:VDBG_06154"/>
<evidence type="ECO:0000256" key="1">
    <source>
        <dbReference type="SAM" id="MobiDB-lite"/>
    </source>
</evidence>
<organism evidence="3">
    <name type="scientific">Verticillium alfalfae (strain VaMs.102 / ATCC MYA-4576 / FGSC 10136)</name>
    <name type="common">Verticillium wilt of alfalfa</name>
    <name type="synonym">Verticillium albo-atrum</name>
    <dbReference type="NCBI Taxonomy" id="526221"/>
    <lineage>
        <taxon>Eukaryota</taxon>
        <taxon>Fungi</taxon>
        <taxon>Dikarya</taxon>
        <taxon>Ascomycota</taxon>
        <taxon>Pezizomycotina</taxon>
        <taxon>Sordariomycetes</taxon>
        <taxon>Hypocreomycetidae</taxon>
        <taxon>Glomerellales</taxon>
        <taxon>Plectosphaerellaceae</taxon>
        <taxon>Verticillium</taxon>
    </lineage>
</organism>
<protein>
    <submittedName>
        <fullName evidence="2">Uncharacterized protein</fullName>
    </submittedName>
</protein>
<dbReference type="PANTHER" id="PTHR37988:SF1">
    <property type="entry name" value="UPF0592 MEMBRANE PROTEIN C7D4.03C"/>
    <property type="match status" value="1"/>
</dbReference>
<dbReference type="OrthoDB" id="296767at2759"/>
<dbReference type="eggNOG" id="ENOG502QWKM">
    <property type="taxonomic scope" value="Eukaryota"/>
</dbReference>
<evidence type="ECO:0000313" key="3">
    <source>
        <dbReference type="Proteomes" id="UP000008698"/>
    </source>
</evidence>
<feature type="region of interest" description="Disordered" evidence="1">
    <location>
        <begin position="104"/>
        <end position="219"/>
    </location>
</feature>
<dbReference type="InterPro" id="IPR013887">
    <property type="entry name" value="UPF0592"/>
</dbReference>
<feature type="region of interest" description="Disordered" evidence="1">
    <location>
        <begin position="1"/>
        <end position="28"/>
    </location>
</feature>
<feature type="compositionally biased region" description="Low complexity" evidence="1">
    <location>
        <begin position="183"/>
        <end position="198"/>
    </location>
</feature>
<gene>
    <name evidence="2" type="ORF">VDBG_06154</name>
</gene>
<proteinExistence type="predicted"/>
<feature type="compositionally biased region" description="Polar residues" evidence="1">
    <location>
        <begin position="984"/>
        <end position="994"/>
    </location>
</feature>
<dbReference type="RefSeq" id="XP_003003712.1">
    <property type="nucleotide sequence ID" value="XM_003003666.1"/>
</dbReference>
<feature type="region of interest" description="Disordered" evidence="1">
    <location>
        <begin position="981"/>
        <end position="1054"/>
    </location>
</feature>